<organism evidence="1 2">
    <name type="scientific">Symbiodinium microadriaticum</name>
    <name type="common">Dinoflagellate</name>
    <name type="synonym">Zooxanthella microadriatica</name>
    <dbReference type="NCBI Taxonomy" id="2951"/>
    <lineage>
        <taxon>Eukaryota</taxon>
        <taxon>Sar</taxon>
        <taxon>Alveolata</taxon>
        <taxon>Dinophyceae</taxon>
        <taxon>Suessiales</taxon>
        <taxon>Symbiodiniaceae</taxon>
        <taxon>Symbiodinium</taxon>
    </lineage>
</organism>
<comment type="caution">
    <text evidence="1">The sequence shown here is derived from an EMBL/GenBank/DDBJ whole genome shotgun (WGS) entry which is preliminary data.</text>
</comment>
<name>A0A1Q9EMP5_SYMMI</name>
<protein>
    <submittedName>
        <fullName evidence="1">Uncharacterized protein</fullName>
    </submittedName>
</protein>
<keyword evidence="2" id="KW-1185">Reference proteome</keyword>
<evidence type="ECO:0000313" key="2">
    <source>
        <dbReference type="Proteomes" id="UP000186817"/>
    </source>
</evidence>
<accession>A0A1Q9EMP5</accession>
<dbReference type="AlphaFoldDB" id="A0A1Q9EMP5"/>
<sequence>MPGVSLSTPLRFTSSILRTSLKSICGGDAKIVELAAISSSKGAVAQPVHADTMHGVTRFLQSDIALHDGHHGKRVWGTSSDPAGNPECLVASHERYAKLFQEAAGAKSGARAIETEALLNRRPERLKRFEGAAGHFSLPRGPEALDTTMVGGIMQGTDIGPGFPRRASRPKLEGAAGGISRPVIWRYHESTKEVAPQVYEPPPKLGYLELIHKHEQFKQEEQRSWEQRRAQAEQRQRRAFDGAFGIASDRGEHREGGGRRRIAVGGPEHLNAPEGHPLADPTQEALGEQLYDGAAGCKSAWRSPRQEGIRPAPVANFSQLEEHSTENREQRLRDFEGAAGRRSGLLLGRQRELLPQSAAERAGWGRQEMGSYLARSPRDREIIDKMIAGVELTIG</sequence>
<gene>
    <name evidence="1" type="ORF">AK812_SmicGene7762</name>
</gene>
<proteinExistence type="predicted"/>
<reference evidence="1 2" key="1">
    <citation type="submission" date="2016-02" db="EMBL/GenBank/DDBJ databases">
        <title>Genome analysis of coral dinoflagellate symbionts highlights evolutionary adaptations to a symbiotic lifestyle.</title>
        <authorList>
            <person name="Aranda M."/>
            <person name="Li Y."/>
            <person name="Liew Y.J."/>
            <person name="Baumgarten S."/>
            <person name="Simakov O."/>
            <person name="Wilson M."/>
            <person name="Piel J."/>
            <person name="Ashoor H."/>
            <person name="Bougouffa S."/>
            <person name="Bajic V.B."/>
            <person name="Ryu T."/>
            <person name="Ravasi T."/>
            <person name="Bayer T."/>
            <person name="Micklem G."/>
            <person name="Kim H."/>
            <person name="Bhak J."/>
            <person name="Lajeunesse T.C."/>
            <person name="Voolstra C.R."/>
        </authorList>
    </citation>
    <scope>NUCLEOTIDE SEQUENCE [LARGE SCALE GENOMIC DNA]</scope>
    <source>
        <strain evidence="1 2">CCMP2467</strain>
    </source>
</reference>
<evidence type="ECO:0000313" key="1">
    <source>
        <dbReference type="EMBL" id="OLQ08690.1"/>
    </source>
</evidence>
<dbReference type="EMBL" id="LSRX01000112">
    <property type="protein sequence ID" value="OLQ08690.1"/>
    <property type="molecule type" value="Genomic_DNA"/>
</dbReference>
<dbReference type="OrthoDB" id="10347419at2759"/>
<dbReference type="Proteomes" id="UP000186817">
    <property type="component" value="Unassembled WGS sequence"/>
</dbReference>